<dbReference type="AlphaFoldDB" id="A0A445BN89"/>
<accession>A0A445BN89</accession>
<sequence length="69" mass="8082">MEDTANLVVYRNGEIIQNTHERVRFVCQNLFSFVVPCTITTVSVKAWRTFDTMPITDEASMQNMFQIHR</sequence>
<organism evidence="1 2">
    <name type="scientific">Arachis hypogaea</name>
    <name type="common">Peanut</name>
    <dbReference type="NCBI Taxonomy" id="3818"/>
    <lineage>
        <taxon>Eukaryota</taxon>
        <taxon>Viridiplantae</taxon>
        <taxon>Streptophyta</taxon>
        <taxon>Embryophyta</taxon>
        <taxon>Tracheophyta</taxon>
        <taxon>Spermatophyta</taxon>
        <taxon>Magnoliopsida</taxon>
        <taxon>eudicotyledons</taxon>
        <taxon>Gunneridae</taxon>
        <taxon>Pentapetalae</taxon>
        <taxon>rosids</taxon>
        <taxon>fabids</taxon>
        <taxon>Fabales</taxon>
        <taxon>Fabaceae</taxon>
        <taxon>Papilionoideae</taxon>
        <taxon>50 kb inversion clade</taxon>
        <taxon>dalbergioids sensu lato</taxon>
        <taxon>Dalbergieae</taxon>
        <taxon>Pterocarpus clade</taxon>
        <taxon>Arachis</taxon>
    </lineage>
</organism>
<evidence type="ECO:0000313" key="2">
    <source>
        <dbReference type="Proteomes" id="UP000289738"/>
    </source>
</evidence>
<gene>
    <name evidence="1" type="ORF">Ahy_A09g045834</name>
</gene>
<keyword evidence="2" id="KW-1185">Reference proteome</keyword>
<dbReference type="EMBL" id="SDMP01000009">
    <property type="protein sequence ID" value="RYR40150.1"/>
    <property type="molecule type" value="Genomic_DNA"/>
</dbReference>
<protein>
    <submittedName>
        <fullName evidence="1">Uncharacterized protein</fullName>
    </submittedName>
</protein>
<name>A0A445BN89_ARAHY</name>
<evidence type="ECO:0000313" key="1">
    <source>
        <dbReference type="EMBL" id="RYR40150.1"/>
    </source>
</evidence>
<reference evidence="1 2" key="1">
    <citation type="submission" date="2019-01" db="EMBL/GenBank/DDBJ databases">
        <title>Sequencing of cultivated peanut Arachis hypogaea provides insights into genome evolution and oil improvement.</title>
        <authorList>
            <person name="Chen X."/>
        </authorList>
    </citation>
    <scope>NUCLEOTIDE SEQUENCE [LARGE SCALE GENOMIC DNA]</scope>
    <source>
        <strain evidence="2">cv. Fuhuasheng</strain>
        <tissue evidence="1">Leaves</tissue>
    </source>
</reference>
<dbReference type="Proteomes" id="UP000289738">
    <property type="component" value="Chromosome A09"/>
</dbReference>
<proteinExistence type="predicted"/>
<comment type="caution">
    <text evidence="1">The sequence shown here is derived from an EMBL/GenBank/DDBJ whole genome shotgun (WGS) entry which is preliminary data.</text>
</comment>